<evidence type="ECO:0000259" key="6">
    <source>
        <dbReference type="SMART" id="SM01217"/>
    </source>
</evidence>
<gene>
    <name evidence="7" type="ORF">SAMN05428963_10513</name>
</gene>
<evidence type="ECO:0000313" key="7">
    <source>
        <dbReference type="EMBL" id="SKA02304.1"/>
    </source>
</evidence>
<dbReference type="RefSeq" id="WP_078707936.1">
    <property type="nucleotide sequence ID" value="NZ_FUXL01000005.1"/>
</dbReference>
<dbReference type="PRINTS" id="PR00133">
    <property type="entry name" value="GLHYDRLASE3"/>
</dbReference>
<dbReference type="InterPro" id="IPR017853">
    <property type="entry name" value="GH"/>
</dbReference>
<feature type="domain" description="Fibronectin type III-like" evidence="6">
    <location>
        <begin position="689"/>
        <end position="758"/>
    </location>
</feature>
<dbReference type="InterPro" id="IPR050288">
    <property type="entry name" value="Cellulose_deg_GH3"/>
</dbReference>
<keyword evidence="2" id="KW-0378">Hydrolase</keyword>
<dbReference type="Gene3D" id="2.60.40.10">
    <property type="entry name" value="Immunoglobulins"/>
    <property type="match status" value="1"/>
</dbReference>
<name>A0A1T4QF16_9HYPH</name>
<comment type="similarity">
    <text evidence="1">Belongs to the glycosyl hydrolase 3 family.</text>
</comment>
<dbReference type="SUPFAM" id="SSF52279">
    <property type="entry name" value="Beta-D-glucan exohydrolase, C-terminal domain"/>
    <property type="match status" value="1"/>
</dbReference>
<dbReference type="InterPro" id="IPR036962">
    <property type="entry name" value="Glyco_hydro_3_N_sf"/>
</dbReference>
<organism evidence="7 8">
    <name type="scientific">Consotaella salsifontis</name>
    <dbReference type="NCBI Taxonomy" id="1365950"/>
    <lineage>
        <taxon>Bacteria</taxon>
        <taxon>Pseudomonadati</taxon>
        <taxon>Pseudomonadota</taxon>
        <taxon>Alphaproteobacteria</taxon>
        <taxon>Hyphomicrobiales</taxon>
        <taxon>Aurantimonadaceae</taxon>
        <taxon>Consotaella</taxon>
    </lineage>
</organism>
<dbReference type="InterPro" id="IPR002772">
    <property type="entry name" value="Glyco_hydro_3_C"/>
</dbReference>
<dbReference type="Pfam" id="PF14310">
    <property type="entry name" value="Fn3-like"/>
    <property type="match status" value="1"/>
</dbReference>
<evidence type="ECO:0000256" key="1">
    <source>
        <dbReference type="ARBA" id="ARBA00005336"/>
    </source>
</evidence>
<dbReference type="PANTHER" id="PTHR42715">
    <property type="entry name" value="BETA-GLUCOSIDASE"/>
    <property type="match status" value="1"/>
</dbReference>
<dbReference type="SUPFAM" id="SSF51445">
    <property type="entry name" value="(Trans)glycosidases"/>
    <property type="match status" value="1"/>
</dbReference>
<evidence type="ECO:0000256" key="2">
    <source>
        <dbReference type="ARBA" id="ARBA00022801"/>
    </source>
</evidence>
<reference evidence="7 8" key="1">
    <citation type="submission" date="2017-02" db="EMBL/GenBank/DDBJ databases">
        <authorList>
            <person name="Peterson S.W."/>
        </authorList>
    </citation>
    <scope>NUCLEOTIDE SEQUENCE [LARGE SCALE GENOMIC DNA]</scope>
    <source>
        <strain evidence="7 8">USBA 369</strain>
    </source>
</reference>
<dbReference type="Gene3D" id="3.40.50.1700">
    <property type="entry name" value="Glycoside hydrolase family 3 C-terminal domain"/>
    <property type="match status" value="1"/>
</dbReference>
<dbReference type="Pfam" id="PF00933">
    <property type="entry name" value="Glyco_hydro_3"/>
    <property type="match status" value="1"/>
</dbReference>
<evidence type="ECO:0000256" key="3">
    <source>
        <dbReference type="ARBA" id="ARBA00031448"/>
    </source>
</evidence>
<accession>A0A1T4QF16</accession>
<dbReference type="InterPro" id="IPR013783">
    <property type="entry name" value="Ig-like_fold"/>
</dbReference>
<dbReference type="InterPro" id="IPR036881">
    <property type="entry name" value="Glyco_hydro_3_C_sf"/>
</dbReference>
<evidence type="ECO:0000256" key="5">
    <source>
        <dbReference type="ARBA" id="ARBA00032594"/>
    </source>
</evidence>
<dbReference type="PANTHER" id="PTHR42715:SF3">
    <property type="entry name" value="BETA-GLUCOSIDASE B-RELATED"/>
    <property type="match status" value="1"/>
</dbReference>
<dbReference type="GO" id="GO:0008422">
    <property type="term" value="F:beta-glucosidase activity"/>
    <property type="evidence" value="ECO:0007669"/>
    <property type="project" value="TreeGrafter"/>
</dbReference>
<evidence type="ECO:0000256" key="4">
    <source>
        <dbReference type="ARBA" id="ARBA00032194"/>
    </source>
</evidence>
<dbReference type="Proteomes" id="UP000190135">
    <property type="component" value="Unassembled WGS sequence"/>
</dbReference>
<dbReference type="STRING" id="1365950.SAMN05428963_10513"/>
<dbReference type="AlphaFoldDB" id="A0A1T4QF16"/>
<dbReference type="SMART" id="SM01217">
    <property type="entry name" value="Fn3_like"/>
    <property type="match status" value="1"/>
</dbReference>
<sequence length="792" mass="85164">MLKIYQDPAKSISERVADLLSRMSVEEKIAQMHALWLILSPDGSHEIRSDQFTGASDPKAVHRMLSLGLGQITRPLGTRSIEPREGVKALNSLQKFFMEETRLAIPVMSHEECLSGLMVKGATLFPSSLSYGATWNPDLIEKVGAAIGEEARAIGCHQGLAPVLDVARDARWGRTEESFGEDPYLVGVLASRYVRGFQGEKRDVLATLKHYAGHSFSEGGRNHAPVHLGWRELNDTFLLPFEMAVRTANAASVMPAYHDIDGEPSHASRHLLTKVLREDWGFDGILVADYVGVSLLYQHHGLAADRAEAAALSFNAGLDIELPGDDCAPHLTQALERGLITMETIDAAVSRILTEKFRIGLFERPYADEDKVVLRTAEAVDLAREVAAQSVTILDNNGILPLAADAKVAIIGPTADDPLALLGDYSFPVHLIHNDETEAVASVVTPLAAFKALLGEDRVKFAQGCYILEERRSGAPVFPGDVDDATSLELASTLSTRLDLIPAAVEAAKAADVAIVCVGDLSGIFQTGTVGEGSDADSLVLPGVQQQLLDAVVATGKPVVVVLTSGRPYNLGGLEDKLAAQVMAFFGGERGGTAIAEVLTGGREPSGRLTLSIPKNVGAVPYFYNHKLKSAGTPIARHFGSRYPFGHGLSYTDFAFEDVALEADTVDIEAGEIVLSFTVRNKGSRAGVAVPQLYVRDRLASVVRPVKELKGFGRVELEAGTAARVTFRVPVDMLNFTGAEGHRIVEPGTFDLMVGTSSADIKLRKEVTVSGKTRRITGAWRMESTCEVVTLS</sequence>
<dbReference type="Gene3D" id="3.20.20.300">
    <property type="entry name" value="Glycoside hydrolase, family 3, N-terminal domain"/>
    <property type="match status" value="1"/>
</dbReference>
<dbReference type="Pfam" id="PF01915">
    <property type="entry name" value="Glyco_hydro_3_C"/>
    <property type="match status" value="1"/>
</dbReference>
<dbReference type="FunFam" id="2.60.40.10:FF:000495">
    <property type="entry name" value="Periplasmic beta-glucosidase"/>
    <property type="match status" value="1"/>
</dbReference>
<evidence type="ECO:0000313" key="8">
    <source>
        <dbReference type="Proteomes" id="UP000190135"/>
    </source>
</evidence>
<dbReference type="EMBL" id="FUXL01000005">
    <property type="protein sequence ID" value="SKA02304.1"/>
    <property type="molecule type" value="Genomic_DNA"/>
</dbReference>
<protein>
    <recommendedName>
        <fullName evidence="5">Beta-D-glucoside glucohydrolase</fullName>
    </recommendedName>
    <alternativeName>
        <fullName evidence="3">Cellobiase</fullName>
    </alternativeName>
    <alternativeName>
        <fullName evidence="4">Gentiobiase</fullName>
    </alternativeName>
</protein>
<dbReference type="InterPro" id="IPR001764">
    <property type="entry name" value="Glyco_hydro_3_N"/>
</dbReference>
<dbReference type="GO" id="GO:0009251">
    <property type="term" value="P:glucan catabolic process"/>
    <property type="evidence" value="ECO:0007669"/>
    <property type="project" value="TreeGrafter"/>
</dbReference>
<keyword evidence="8" id="KW-1185">Reference proteome</keyword>
<proteinExistence type="inferred from homology"/>
<dbReference type="InterPro" id="IPR026891">
    <property type="entry name" value="Fn3-like"/>
</dbReference>